<dbReference type="RefSeq" id="WP_115531830.1">
    <property type="nucleotide sequence ID" value="NZ_QRGA01000001.1"/>
</dbReference>
<protein>
    <submittedName>
        <fullName evidence="2">XRE family transcriptional regulator</fullName>
    </submittedName>
</protein>
<dbReference type="SUPFAM" id="SSF47413">
    <property type="entry name" value="lambda repressor-like DNA-binding domains"/>
    <property type="match status" value="1"/>
</dbReference>
<dbReference type="CDD" id="cd00093">
    <property type="entry name" value="HTH_XRE"/>
    <property type="match status" value="1"/>
</dbReference>
<evidence type="ECO:0000313" key="2">
    <source>
        <dbReference type="EMBL" id="RDV00561.1"/>
    </source>
</evidence>
<keyword evidence="3" id="KW-1185">Reference proteome</keyword>
<dbReference type="EMBL" id="QRGA01000001">
    <property type="protein sequence ID" value="RDV00561.1"/>
    <property type="molecule type" value="Genomic_DNA"/>
</dbReference>
<reference evidence="2 3" key="1">
    <citation type="submission" date="2018-08" db="EMBL/GenBank/DDBJ databases">
        <title>Paraburkholderia sp. DHOM06 isolated from forest soil.</title>
        <authorList>
            <person name="Gao Z.-H."/>
            <person name="Qiu L.-H."/>
        </authorList>
    </citation>
    <scope>NUCLEOTIDE SEQUENCE [LARGE SCALE GENOMIC DNA]</scope>
    <source>
        <strain evidence="2 3">DHOM06</strain>
    </source>
</reference>
<accession>A0A3D8K5Q5</accession>
<dbReference type="InterPro" id="IPR001387">
    <property type="entry name" value="Cro/C1-type_HTH"/>
</dbReference>
<dbReference type="SMART" id="SM00530">
    <property type="entry name" value="HTH_XRE"/>
    <property type="match status" value="1"/>
</dbReference>
<name>A0A3D8K5Q5_9BURK</name>
<dbReference type="AlphaFoldDB" id="A0A3D8K5Q5"/>
<comment type="caution">
    <text evidence="2">The sequence shown here is derived from an EMBL/GenBank/DDBJ whole genome shotgun (WGS) entry which is preliminary data.</text>
</comment>
<sequence length="102" mass="11157">MLFKLATPQEIAGELGQRLRTRRLSLNLSQAETAARAGVSLGALRNLERTGLVTVDVLLRVAGTLGLLQQLEPVFVTRPVSIEQMEAASRSRRRAGYKKDAV</sequence>
<dbReference type="PROSITE" id="PS50943">
    <property type="entry name" value="HTH_CROC1"/>
    <property type="match status" value="1"/>
</dbReference>
<feature type="domain" description="HTH cro/C1-type" evidence="1">
    <location>
        <begin position="19"/>
        <end position="71"/>
    </location>
</feature>
<dbReference type="Proteomes" id="UP000256838">
    <property type="component" value="Unassembled WGS sequence"/>
</dbReference>
<organism evidence="2 3">
    <name type="scientific">Trinickia dinghuensis</name>
    <dbReference type="NCBI Taxonomy" id="2291023"/>
    <lineage>
        <taxon>Bacteria</taxon>
        <taxon>Pseudomonadati</taxon>
        <taxon>Pseudomonadota</taxon>
        <taxon>Betaproteobacteria</taxon>
        <taxon>Burkholderiales</taxon>
        <taxon>Burkholderiaceae</taxon>
        <taxon>Trinickia</taxon>
    </lineage>
</organism>
<evidence type="ECO:0000313" key="3">
    <source>
        <dbReference type="Proteomes" id="UP000256838"/>
    </source>
</evidence>
<proteinExistence type="predicted"/>
<gene>
    <name evidence="2" type="ORF">DWV00_01950</name>
</gene>
<dbReference type="GO" id="GO:0003677">
    <property type="term" value="F:DNA binding"/>
    <property type="evidence" value="ECO:0007669"/>
    <property type="project" value="InterPro"/>
</dbReference>
<dbReference type="InterPro" id="IPR010982">
    <property type="entry name" value="Lambda_DNA-bd_dom_sf"/>
</dbReference>
<dbReference type="Gene3D" id="1.10.260.40">
    <property type="entry name" value="lambda repressor-like DNA-binding domains"/>
    <property type="match status" value="1"/>
</dbReference>
<dbReference type="OrthoDB" id="6901161at2"/>
<dbReference type="Pfam" id="PF01381">
    <property type="entry name" value="HTH_3"/>
    <property type="match status" value="1"/>
</dbReference>
<evidence type="ECO:0000259" key="1">
    <source>
        <dbReference type="PROSITE" id="PS50943"/>
    </source>
</evidence>